<reference evidence="2" key="1">
    <citation type="submission" date="2016-11" db="EMBL/GenBank/DDBJ databases">
        <authorList>
            <person name="Varghese N."/>
            <person name="Submissions S."/>
        </authorList>
    </citation>
    <scope>NUCLEOTIDE SEQUENCE [LARGE SCALE GENOMIC DNA]</scope>
    <source>
        <strain evidence="2">DSM 16057</strain>
    </source>
</reference>
<accession>A0A1M6DU47</accession>
<keyword evidence="2" id="KW-1185">Reference proteome</keyword>
<organism evidence="1 2">
    <name type="scientific">Desulfofundulus thermosubterraneus DSM 16057</name>
    <dbReference type="NCBI Taxonomy" id="1121432"/>
    <lineage>
        <taxon>Bacteria</taxon>
        <taxon>Bacillati</taxon>
        <taxon>Bacillota</taxon>
        <taxon>Clostridia</taxon>
        <taxon>Eubacteriales</taxon>
        <taxon>Peptococcaceae</taxon>
        <taxon>Desulfofundulus</taxon>
    </lineage>
</organism>
<dbReference type="Proteomes" id="UP000184529">
    <property type="component" value="Unassembled WGS sequence"/>
</dbReference>
<dbReference type="STRING" id="1121432.SAMN02745219_01003"/>
<gene>
    <name evidence="1" type="ORF">SAMN02745219_01003</name>
</gene>
<dbReference type="EMBL" id="FQZM01000011">
    <property type="protein sequence ID" value="SHI76787.1"/>
    <property type="molecule type" value="Genomic_DNA"/>
</dbReference>
<protein>
    <submittedName>
        <fullName evidence="1">Uncharacterized protein</fullName>
    </submittedName>
</protein>
<evidence type="ECO:0000313" key="2">
    <source>
        <dbReference type="Proteomes" id="UP000184529"/>
    </source>
</evidence>
<dbReference type="AlphaFoldDB" id="A0A1M6DU47"/>
<sequence length="112" mass="12672">MYMEGSKFWNRRLMLPEMREKAVHTCNDCRFLVRIQGREEVRWGCVAGLPEYGMLERRVPLQVHALDILKMAGREGLQAVLACGEPDSPACGLFRPRSLPGRAGARQTGKQD</sequence>
<name>A0A1M6DU47_9FIRM</name>
<proteinExistence type="predicted"/>
<evidence type="ECO:0000313" key="1">
    <source>
        <dbReference type="EMBL" id="SHI76787.1"/>
    </source>
</evidence>